<dbReference type="SUPFAM" id="SSF54593">
    <property type="entry name" value="Glyoxalase/Bleomycin resistance protein/Dihydroxybiphenyl dioxygenase"/>
    <property type="match status" value="1"/>
</dbReference>
<evidence type="ECO:0000259" key="1">
    <source>
        <dbReference type="PROSITE" id="PS51819"/>
    </source>
</evidence>
<dbReference type="InterPro" id="IPR049789">
    <property type="entry name" value="ArsI/CadI-like"/>
</dbReference>
<dbReference type="AlphaFoldDB" id="A0A923KV49"/>
<dbReference type="NCBIfam" id="NF041414">
    <property type="entry name" value="ArsI_CadI_VOC"/>
    <property type="match status" value="1"/>
</dbReference>
<proteinExistence type="predicted"/>
<dbReference type="Gene3D" id="3.10.180.10">
    <property type="entry name" value="2,3-Dihydroxybiphenyl 1,2-Dioxygenase, domain 1"/>
    <property type="match status" value="1"/>
</dbReference>
<dbReference type="InterPro" id="IPR037523">
    <property type="entry name" value="VOC_core"/>
</dbReference>
<name>A0A923KV49_9BURK</name>
<dbReference type="RefSeq" id="WP_186917370.1">
    <property type="nucleotide sequence ID" value="NZ_JACOFZ010000007.1"/>
</dbReference>
<evidence type="ECO:0000313" key="3">
    <source>
        <dbReference type="Proteomes" id="UP000627446"/>
    </source>
</evidence>
<comment type="caution">
    <text evidence="2">The sequence shown here is derived from an EMBL/GenBank/DDBJ whole genome shotgun (WGS) entry which is preliminary data.</text>
</comment>
<sequence>MKRFHVHVSVDDLDTNIAFYSKLFGQAPSKQQADYAKWMLDDPRINFAISKRGHTVGLNHFGMQVDTAEELAELKALADAASQGQSIDQSNATCCYAKSEKHWTLDPQGLAWEHYFTMADAVEFGDDHAPDSTACCIPVMSNAEEKAAGNCCVPKQATATKSSCC</sequence>
<dbReference type="PROSITE" id="PS51819">
    <property type="entry name" value="VOC"/>
    <property type="match status" value="1"/>
</dbReference>
<dbReference type="GO" id="GO:0046686">
    <property type="term" value="P:response to cadmium ion"/>
    <property type="evidence" value="ECO:0007669"/>
    <property type="project" value="TreeGrafter"/>
</dbReference>
<dbReference type="EMBL" id="JACOFZ010000007">
    <property type="protein sequence ID" value="MBC3882797.1"/>
    <property type="molecule type" value="Genomic_DNA"/>
</dbReference>
<evidence type="ECO:0000313" key="2">
    <source>
        <dbReference type="EMBL" id="MBC3882797.1"/>
    </source>
</evidence>
<gene>
    <name evidence="2" type="ORF">H8K36_15510</name>
</gene>
<keyword evidence="3" id="KW-1185">Reference proteome</keyword>
<dbReference type="Pfam" id="PF00903">
    <property type="entry name" value="Glyoxalase"/>
    <property type="match status" value="1"/>
</dbReference>
<reference evidence="2" key="1">
    <citation type="submission" date="2020-08" db="EMBL/GenBank/DDBJ databases">
        <title>Novel species isolated from subtropical streams in China.</title>
        <authorList>
            <person name="Lu H."/>
        </authorList>
    </citation>
    <scope>NUCLEOTIDE SEQUENCE</scope>
    <source>
        <strain evidence="2">LX22W</strain>
    </source>
</reference>
<feature type="domain" description="VOC" evidence="1">
    <location>
        <begin position="2"/>
        <end position="117"/>
    </location>
</feature>
<organism evidence="2 3">
    <name type="scientific">Undibacterium nitidum</name>
    <dbReference type="NCBI Taxonomy" id="2762298"/>
    <lineage>
        <taxon>Bacteria</taxon>
        <taxon>Pseudomonadati</taxon>
        <taxon>Pseudomonadota</taxon>
        <taxon>Betaproteobacteria</taxon>
        <taxon>Burkholderiales</taxon>
        <taxon>Oxalobacteraceae</taxon>
        <taxon>Undibacterium</taxon>
    </lineage>
</organism>
<dbReference type="PANTHER" id="PTHR41294:SF1">
    <property type="entry name" value="CADMIUM-INDUCED PROTEIN CADI"/>
    <property type="match status" value="1"/>
</dbReference>
<dbReference type="InterPro" id="IPR029068">
    <property type="entry name" value="Glyas_Bleomycin-R_OHBP_Dase"/>
</dbReference>
<protein>
    <submittedName>
        <fullName evidence="2">VOC family protein</fullName>
    </submittedName>
</protein>
<dbReference type="PANTHER" id="PTHR41294">
    <property type="entry name" value="CADMIUM-INDUCED PROTEIN CADI"/>
    <property type="match status" value="1"/>
</dbReference>
<accession>A0A923KV49</accession>
<dbReference type="InterPro" id="IPR004360">
    <property type="entry name" value="Glyas_Fos-R_dOase_dom"/>
</dbReference>
<dbReference type="InterPro" id="IPR052393">
    <property type="entry name" value="Cadmium-induced_rsp"/>
</dbReference>
<dbReference type="Proteomes" id="UP000627446">
    <property type="component" value="Unassembled WGS sequence"/>
</dbReference>